<feature type="compositionally biased region" description="Polar residues" evidence="1">
    <location>
        <begin position="674"/>
        <end position="699"/>
    </location>
</feature>
<feature type="compositionally biased region" description="Polar residues" evidence="1">
    <location>
        <begin position="803"/>
        <end position="812"/>
    </location>
</feature>
<name>A0A9P3H9I1_9FUNG</name>
<feature type="region of interest" description="Disordered" evidence="1">
    <location>
        <begin position="481"/>
        <end position="959"/>
    </location>
</feature>
<comment type="caution">
    <text evidence="2">The sequence shown here is derived from an EMBL/GenBank/DDBJ whole genome shotgun (WGS) entry which is preliminary data.</text>
</comment>
<gene>
    <name evidence="2" type="ORF">EMPS_04925</name>
</gene>
<dbReference type="Proteomes" id="UP000827284">
    <property type="component" value="Unassembled WGS sequence"/>
</dbReference>
<feature type="region of interest" description="Disordered" evidence="1">
    <location>
        <begin position="220"/>
        <end position="261"/>
    </location>
</feature>
<feature type="region of interest" description="Disordered" evidence="1">
    <location>
        <begin position="971"/>
        <end position="1075"/>
    </location>
</feature>
<dbReference type="AlphaFoldDB" id="A0A9P3H9I1"/>
<protein>
    <submittedName>
        <fullName evidence="2">Uncharacterized protein</fullName>
    </submittedName>
</protein>
<feature type="compositionally biased region" description="Acidic residues" evidence="1">
    <location>
        <begin position="220"/>
        <end position="235"/>
    </location>
</feature>
<dbReference type="EMBL" id="BQFW01000007">
    <property type="protein sequence ID" value="GJJ72567.1"/>
    <property type="molecule type" value="Genomic_DNA"/>
</dbReference>
<feature type="compositionally biased region" description="Polar residues" evidence="1">
    <location>
        <begin position="1029"/>
        <end position="1064"/>
    </location>
</feature>
<organism evidence="2 3">
    <name type="scientific">Entomortierella parvispora</name>
    <dbReference type="NCBI Taxonomy" id="205924"/>
    <lineage>
        <taxon>Eukaryota</taxon>
        <taxon>Fungi</taxon>
        <taxon>Fungi incertae sedis</taxon>
        <taxon>Mucoromycota</taxon>
        <taxon>Mortierellomycotina</taxon>
        <taxon>Mortierellomycetes</taxon>
        <taxon>Mortierellales</taxon>
        <taxon>Mortierellaceae</taxon>
        <taxon>Entomortierella</taxon>
    </lineage>
</organism>
<feature type="compositionally biased region" description="Low complexity" evidence="1">
    <location>
        <begin position="481"/>
        <end position="505"/>
    </location>
</feature>
<feature type="compositionally biased region" description="Basic and acidic residues" evidence="1">
    <location>
        <begin position="403"/>
        <end position="413"/>
    </location>
</feature>
<feature type="compositionally biased region" description="Polar residues" evidence="1">
    <location>
        <begin position="718"/>
        <end position="739"/>
    </location>
</feature>
<dbReference type="OrthoDB" id="2445569at2759"/>
<feature type="compositionally biased region" description="Polar residues" evidence="1">
    <location>
        <begin position="641"/>
        <end position="667"/>
    </location>
</feature>
<feature type="compositionally biased region" description="Low complexity" evidence="1">
    <location>
        <begin position="346"/>
        <end position="377"/>
    </location>
</feature>
<keyword evidence="3" id="KW-1185">Reference proteome</keyword>
<feature type="compositionally biased region" description="Low complexity" evidence="1">
    <location>
        <begin position="526"/>
        <end position="538"/>
    </location>
</feature>
<feature type="region of interest" description="Disordered" evidence="1">
    <location>
        <begin position="323"/>
        <end position="413"/>
    </location>
</feature>
<feature type="compositionally biased region" description="Polar residues" evidence="1">
    <location>
        <begin position="548"/>
        <end position="576"/>
    </location>
</feature>
<feature type="compositionally biased region" description="Acidic residues" evidence="1">
    <location>
        <begin position="250"/>
        <end position="261"/>
    </location>
</feature>
<sequence length="1075" mass="111788">MSPQVKVAGNKDFDETLAHLPAPPAPSLLYESQLAPSASENRTTSSTSLSILDDEDYNSFYNAIPTTADALYTSTPTGLSPTSTSSSAAYSTTSSSVSSSSYAAPWQPEATFSSSSLLLGSSTRTPMELVNISNIKLNNDIFSSRSLSIHRRILVKNLLTLLYETYPMLNWYDDGQNLQVSDDGGYFEEGQDTSGELLLGEDEQNGWMERTLSAAGLAEDDDDADADDDEQDDDNVGSHGAPGRHLARDNEDDSDSDDDLEGGYVHITVAKKASASLSSLPQAPSYTARNPAFALSTPNLATPQNKAAKTTKVTPAEVAAAAALSPPLPPLPIPSAPSSRTPYTPSPASSGSKTSASASAPAAVSSSTKPKSPLLSSAGIPGSGQKSPLLAPSHGLPQVIPRVGKESLPRPKSVELPQSLNNYLSAVFDVDWSVGLSLTEDSLFTLTTPGAGSGNGPVPSAAVAAAAKRRSIVSSSPMAVTSNLASMSSPSTSSSLGSPILGSSPRSKRASRVPLDAAAMESGSKPDSSPNGSSHGSPHPQPSKDLQESGQGINSGINGVSSNGEVGNRSQSNISKSPPALPVATNGSSSPVPPALPRKTLVPGRRSSLVHSAQSTTAANGSNGMAGGSKARPMVTRHESYNNNLGENNKFKTSPPSRPVSTASFSGGQFAAGFNSNGSDSATSRQGSPSYSRRTSSLPSAKGSGPDNNGGGPMALQRNLSSDNVLKSSQGNSQGTLTRSSSANPFASPLPSSLSSSASGSQSSNSRNSPQAPRQLSILPMFNNSNQPPASPPRSPNRAGASTNGSESSMKFSSAPVLPPLFPLPEPQQQKAKTPNGYSHQHPLSPPSSPGSNGFMPQPATYLLSQTDDQPRLLSPPTSPGIAAVPSARQTRAGPNFVSKTHSMSSPDLIGSSAGSGYNQAYQSQHQHRPLPLLPEQAHPPKDRGFDSNGNTLYERDPPAYVDMGFRTLSRSSSRRVSSGNGGIPYQDSQFPYPSPNQSQNQYQSQQPPRGHLNGGAISAPLPQIPSMYPQTGNHPNYSRENGISNSNRNSAGKNSGQRWSSMKNMLKIKAHGGR</sequence>
<feature type="compositionally biased region" description="Low complexity" evidence="1">
    <location>
        <begin position="618"/>
        <end position="631"/>
    </location>
</feature>
<evidence type="ECO:0000313" key="2">
    <source>
        <dbReference type="EMBL" id="GJJ72567.1"/>
    </source>
</evidence>
<feature type="region of interest" description="Disordered" evidence="1">
    <location>
        <begin position="1"/>
        <end position="20"/>
    </location>
</feature>
<reference evidence="2" key="2">
    <citation type="journal article" date="2022" name="Microbiol. Resour. Announc.">
        <title>Whole-Genome Sequence of Entomortierella parvispora E1425, a Mucoromycotan Fungus Associated with Burkholderiaceae-Related Endosymbiotic Bacteria.</title>
        <authorList>
            <person name="Herlambang A."/>
            <person name="Guo Y."/>
            <person name="Takashima Y."/>
            <person name="Narisawa K."/>
            <person name="Ohta H."/>
            <person name="Nishizawa T."/>
        </authorList>
    </citation>
    <scope>NUCLEOTIDE SEQUENCE</scope>
    <source>
        <strain evidence="2">E1425</strain>
    </source>
</reference>
<feature type="compositionally biased region" description="Pro residues" evidence="1">
    <location>
        <begin position="326"/>
        <end position="335"/>
    </location>
</feature>
<reference evidence="2" key="1">
    <citation type="submission" date="2021-11" db="EMBL/GenBank/DDBJ databases">
        <authorList>
            <person name="Herlambang A."/>
            <person name="Guo Y."/>
            <person name="Takashima Y."/>
            <person name="Nishizawa T."/>
        </authorList>
    </citation>
    <scope>NUCLEOTIDE SEQUENCE</scope>
    <source>
        <strain evidence="2">E1425</strain>
    </source>
</reference>
<accession>A0A9P3H9I1</accession>
<feature type="compositionally biased region" description="Pro residues" evidence="1">
    <location>
        <begin position="817"/>
        <end position="826"/>
    </location>
</feature>
<evidence type="ECO:0000256" key="1">
    <source>
        <dbReference type="SAM" id="MobiDB-lite"/>
    </source>
</evidence>
<feature type="compositionally biased region" description="Polar residues" evidence="1">
    <location>
        <begin position="913"/>
        <end position="925"/>
    </location>
</feature>
<feature type="compositionally biased region" description="Low complexity" evidence="1">
    <location>
        <begin position="740"/>
        <end position="774"/>
    </location>
</feature>
<evidence type="ECO:0000313" key="3">
    <source>
        <dbReference type="Proteomes" id="UP000827284"/>
    </source>
</evidence>
<proteinExistence type="predicted"/>
<feature type="compositionally biased region" description="Low complexity" evidence="1">
    <location>
        <begin position="989"/>
        <end position="1009"/>
    </location>
</feature>